<keyword evidence="1" id="KW-0812">Transmembrane</keyword>
<feature type="transmembrane region" description="Helical" evidence="1">
    <location>
        <begin position="6"/>
        <end position="28"/>
    </location>
</feature>
<name>A0A6C0LAY2_9ZZZZ</name>
<keyword evidence="1" id="KW-0472">Membrane</keyword>
<evidence type="ECO:0000256" key="1">
    <source>
        <dbReference type="SAM" id="Phobius"/>
    </source>
</evidence>
<accession>A0A6C0LAY2</accession>
<dbReference type="EMBL" id="MN740469">
    <property type="protein sequence ID" value="QHU28129.1"/>
    <property type="molecule type" value="Genomic_DNA"/>
</dbReference>
<reference evidence="2" key="1">
    <citation type="journal article" date="2020" name="Nature">
        <title>Giant virus diversity and host interactions through global metagenomics.</title>
        <authorList>
            <person name="Schulz F."/>
            <person name="Roux S."/>
            <person name="Paez-Espino D."/>
            <person name="Jungbluth S."/>
            <person name="Walsh D.A."/>
            <person name="Denef V.J."/>
            <person name="McMahon K.D."/>
            <person name="Konstantinidis K.T."/>
            <person name="Eloe-Fadrosh E.A."/>
            <person name="Kyrpides N.C."/>
            <person name="Woyke T."/>
        </authorList>
    </citation>
    <scope>NUCLEOTIDE SEQUENCE</scope>
    <source>
        <strain evidence="2">GVMAG-M-3300027770-17</strain>
    </source>
</reference>
<proteinExistence type="predicted"/>
<evidence type="ECO:0000313" key="2">
    <source>
        <dbReference type="EMBL" id="QHU28129.1"/>
    </source>
</evidence>
<keyword evidence="1" id="KW-1133">Transmembrane helix</keyword>
<sequence>MMEVAVYIVTIFLCIYVLFLLYCILYFIRTYRSLENEYNLI</sequence>
<organism evidence="2">
    <name type="scientific">viral metagenome</name>
    <dbReference type="NCBI Taxonomy" id="1070528"/>
    <lineage>
        <taxon>unclassified sequences</taxon>
        <taxon>metagenomes</taxon>
        <taxon>organismal metagenomes</taxon>
    </lineage>
</organism>
<dbReference type="AlphaFoldDB" id="A0A6C0LAY2"/>
<protein>
    <submittedName>
        <fullName evidence="2">Uncharacterized protein</fullName>
    </submittedName>
</protein>